<feature type="transmembrane region" description="Helical" evidence="7">
    <location>
        <begin position="76"/>
        <end position="99"/>
    </location>
</feature>
<evidence type="ECO:0000313" key="9">
    <source>
        <dbReference type="Proteomes" id="UP000322225"/>
    </source>
</evidence>
<comment type="subcellular location">
    <subcellularLocation>
        <location evidence="1">Membrane</location>
        <topology evidence="1">Multi-pass membrane protein</topology>
    </subcellularLocation>
</comment>
<keyword evidence="3 7" id="KW-0812">Transmembrane</keyword>
<reference evidence="8" key="1">
    <citation type="submission" date="2017-08" db="EMBL/GenBank/DDBJ databases">
        <authorList>
            <person name="Cuomo C."/>
            <person name="Billmyre B."/>
            <person name="Heitman J."/>
        </authorList>
    </citation>
    <scope>NUCLEOTIDE SEQUENCE</scope>
    <source>
        <strain evidence="8">CBS 12478</strain>
    </source>
</reference>
<feature type="compositionally biased region" description="Polar residues" evidence="6">
    <location>
        <begin position="18"/>
        <end position="27"/>
    </location>
</feature>
<gene>
    <name evidence="8" type="ORF">CI109_103743</name>
</gene>
<feature type="transmembrane region" description="Helical" evidence="7">
    <location>
        <begin position="111"/>
        <end position="132"/>
    </location>
</feature>
<feature type="region of interest" description="Disordered" evidence="6">
    <location>
        <begin position="18"/>
        <end position="42"/>
    </location>
</feature>
<dbReference type="PANTHER" id="PTHR42718">
    <property type="entry name" value="MAJOR FACILITATOR SUPERFAMILY MULTIDRUG TRANSPORTER MFSC"/>
    <property type="match status" value="1"/>
</dbReference>
<dbReference type="AlphaFoldDB" id="A0A5M6C8Q1"/>
<dbReference type="Proteomes" id="UP000322225">
    <property type="component" value="Chromosome 6"/>
</dbReference>
<keyword evidence="9" id="KW-1185">Reference proteome</keyword>
<dbReference type="Gene3D" id="1.20.1250.20">
    <property type="entry name" value="MFS general substrate transporter like domains"/>
    <property type="match status" value="2"/>
</dbReference>
<feature type="transmembrane region" description="Helical" evidence="7">
    <location>
        <begin position="169"/>
        <end position="191"/>
    </location>
</feature>
<organism evidence="8 9">
    <name type="scientific">Kwoniella shandongensis</name>
    <dbReference type="NCBI Taxonomy" id="1734106"/>
    <lineage>
        <taxon>Eukaryota</taxon>
        <taxon>Fungi</taxon>
        <taxon>Dikarya</taxon>
        <taxon>Basidiomycota</taxon>
        <taxon>Agaricomycotina</taxon>
        <taxon>Tremellomycetes</taxon>
        <taxon>Tremellales</taxon>
        <taxon>Cryptococcaceae</taxon>
        <taxon>Kwoniella</taxon>
    </lineage>
</organism>
<evidence type="ECO:0000256" key="6">
    <source>
        <dbReference type="SAM" id="MobiDB-lite"/>
    </source>
</evidence>
<dbReference type="GO" id="GO:0016020">
    <property type="term" value="C:membrane"/>
    <property type="evidence" value="ECO:0007669"/>
    <property type="project" value="UniProtKB-SubCell"/>
</dbReference>
<evidence type="ECO:0000256" key="2">
    <source>
        <dbReference type="ARBA" id="ARBA00022448"/>
    </source>
</evidence>
<dbReference type="GO" id="GO:0022857">
    <property type="term" value="F:transmembrane transporter activity"/>
    <property type="evidence" value="ECO:0007669"/>
    <property type="project" value="InterPro"/>
</dbReference>
<dbReference type="PROSITE" id="PS50850">
    <property type="entry name" value="MFS"/>
    <property type="match status" value="1"/>
</dbReference>
<feature type="transmembrane region" description="Helical" evidence="7">
    <location>
        <begin position="412"/>
        <end position="430"/>
    </location>
</feature>
<feature type="transmembrane region" description="Helical" evidence="7">
    <location>
        <begin position="305"/>
        <end position="325"/>
    </location>
</feature>
<feature type="transmembrane region" description="Helical" evidence="7">
    <location>
        <begin position="239"/>
        <end position="258"/>
    </location>
</feature>
<keyword evidence="5 7" id="KW-0472">Membrane</keyword>
<dbReference type="EMBL" id="CP144056">
    <property type="protein sequence ID" value="WWD19285.1"/>
    <property type="molecule type" value="Genomic_DNA"/>
</dbReference>
<evidence type="ECO:0000256" key="7">
    <source>
        <dbReference type="SAM" id="Phobius"/>
    </source>
</evidence>
<keyword evidence="4 7" id="KW-1133">Transmembrane helix</keyword>
<feature type="transmembrane region" description="Helical" evidence="7">
    <location>
        <begin position="380"/>
        <end position="400"/>
    </location>
</feature>
<dbReference type="InterPro" id="IPR011701">
    <property type="entry name" value="MFS"/>
</dbReference>
<feature type="transmembrane region" description="Helical" evidence="7">
    <location>
        <begin position="278"/>
        <end position="299"/>
    </location>
</feature>
<keyword evidence="2" id="KW-0813">Transport</keyword>
<dbReference type="InterPro" id="IPR020846">
    <property type="entry name" value="MFS_dom"/>
</dbReference>
<evidence type="ECO:0000256" key="1">
    <source>
        <dbReference type="ARBA" id="ARBA00004141"/>
    </source>
</evidence>
<dbReference type="Pfam" id="PF07690">
    <property type="entry name" value="MFS_1"/>
    <property type="match status" value="1"/>
</dbReference>
<feature type="transmembrane region" description="Helical" evidence="7">
    <location>
        <begin position="203"/>
        <end position="227"/>
    </location>
</feature>
<feature type="transmembrane region" description="Helical" evidence="7">
    <location>
        <begin position="473"/>
        <end position="495"/>
    </location>
</feature>
<reference evidence="8" key="2">
    <citation type="submission" date="2024-01" db="EMBL/GenBank/DDBJ databases">
        <title>Comparative genomics of Cryptococcus and Kwoniella reveals pathogenesis evolution and contrasting modes of karyotype evolution via chromosome fusion or intercentromeric recombination.</title>
        <authorList>
            <person name="Coelho M.A."/>
            <person name="David-Palma M."/>
            <person name="Shea T."/>
            <person name="Bowers K."/>
            <person name="McGinley-Smith S."/>
            <person name="Mohammad A.W."/>
            <person name="Gnirke A."/>
            <person name="Yurkov A.M."/>
            <person name="Nowrousian M."/>
            <person name="Sun S."/>
            <person name="Cuomo C.A."/>
            <person name="Heitman J."/>
        </authorList>
    </citation>
    <scope>NUCLEOTIDE SEQUENCE</scope>
    <source>
        <strain evidence="8">CBS 12478</strain>
    </source>
</reference>
<dbReference type="SUPFAM" id="SSF103473">
    <property type="entry name" value="MFS general substrate transporter"/>
    <property type="match status" value="2"/>
</dbReference>
<feature type="transmembrane region" description="Helical" evidence="7">
    <location>
        <begin position="144"/>
        <end position="163"/>
    </location>
</feature>
<dbReference type="GeneID" id="43585863"/>
<dbReference type="InterPro" id="IPR036259">
    <property type="entry name" value="MFS_trans_sf"/>
</dbReference>
<sequence>MSQPTLINTELSNESGIIKSGATTPIHTGTGLGDNEVDSTSASTVISNPDEIARDSEAVAGHDGPHTVHVSQRKKWSLLAIFSLALFIDQWSLAAFFVFTNPIVEDLNIDFAQQSWVITSYAVTFAASLLLWGRVSDLYSAKMVFCIGFATFGVLSVIISFLPEQYSFFIFRALQGLAGGTLVPSAFRLIVVVFEPHELGTAFTLYGVAAAIGATSGTIVSGVFALIERHDQMSSWRWFFRLMAVMTIPFAVGSLYWIPEEHGASADVSDKWKRLDLVGTFTMLAAIILLILSFTLGAASGFNKAGFLAPFLISLIILVPFFFYWESRLPSTHAILPPSVWKYRNFALWIAFGLYPQGWWSVQLLPLIEVLHDVRGDSYLIAAVRMLPIPITCFAATLVATRWPIITSNPRLTVGICIPFSIGALIMFAYSGHQNGKDYWKFLFTEFVFGDFAMMILYNANNVGVMTSVPPEMAGVAGALLQTAVQTGNAIALGVQSGLFTVHPGGIHDWRNVQASAYFEAGWAAVWMIGFIVLYKPKKREEEEAVEGEKRVAAV</sequence>
<accession>A0A5M6C8Q1</accession>
<evidence type="ECO:0000256" key="4">
    <source>
        <dbReference type="ARBA" id="ARBA00022989"/>
    </source>
</evidence>
<dbReference type="RefSeq" id="XP_031863918.1">
    <property type="nucleotide sequence ID" value="XM_032001755.1"/>
</dbReference>
<feature type="transmembrane region" description="Helical" evidence="7">
    <location>
        <begin position="346"/>
        <end position="368"/>
    </location>
</feature>
<proteinExistence type="predicted"/>
<evidence type="ECO:0000256" key="3">
    <source>
        <dbReference type="ARBA" id="ARBA00022692"/>
    </source>
</evidence>
<evidence type="ECO:0000313" key="8">
    <source>
        <dbReference type="EMBL" id="WWD19285.1"/>
    </source>
</evidence>
<name>A0A5M6C8Q1_9TREE</name>
<evidence type="ECO:0000256" key="5">
    <source>
        <dbReference type="ARBA" id="ARBA00023136"/>
    </source>
</evidence>
<dbReference type="OrthoDB" id="440755at2759"/>
<dbReference type="PANTHER" id="PTHR42718:SF9">
    <property type="entry name" value="MAJOR FACILITATOR SUPERFAMILY MULTIDRUG TRANSPORTER MFSC"/>
    <property type="match status" value="1"/>
</dbReference>
<feature type="transmembrane region" description="Helical" evidence="7">
    <location>
        <begin position="442"/>
        <end position="461"/>
    </location>
</feature>
<dbReference type="KEGG" id="ksn:43585863"/>
<feature type="transmembrane region" description="Helical" evidence="7">
    <location>
        <begin position="515"/>
        <end position="535"/>
    </location>
</feature>
<protein>
    <submittedName>
        <fullName evidence="8">Uncharacterized protein</fullName>
    </submittedName>
</protein>